<protein>
    <recommendedName>
        <fullName evidence="1">choline-phosphate cytidylyltransferase</fullName>
        <ecNumber evidence="1">2.7.7.15</ecNumber>
    </recommendedName>
</protein>
<feature type="region of interest" description="Disordered" evidence="2">
    <location>
        <begin position="242"/>
        <end position="263"/>
    </location>
</feature>
<dbReference type="Proteomes" id="UP000006352">
    <property type="component" value="Unassembled WGS sequence"/>
</dbReference>
<dbReference type="InterPro" id="IPR004821">
    <property type="entry name" value="Cyt_trans-like"/>
</dbReference>
<dbReference type="InParanoid" id="J4H1C6"/>
<dbReference type="InterPro" id="IPR045049">
    <property type="entry name" value="Pcy1-like"/>
</dbReference>
<dbReference type="GeneID" id="24094575"/>
<feature type="compositionally biased region" description="Basic and acidic residues" evidence="2">
    <location>
        <begin position="44"/>
        <end position="60"/>
    </location>
</feature>
<proteinExistence type="predicted"/>
<organism evidence="4 5">
    <name type="scientific">Fibroporia radiculosa</name>
    <dbReference type="NCBI Taxonomy" id="599839"/>
    <lineage>
        <taxon>Eukaryota</taxon>
        <taxon>Fungi</taxon>
        <taxon>Dikarya</taxon>
        <taxon>Basidiomycota</taxon>
        <taxon>Agaricomycotina</taxon>
        <taxon>Agaricomycetes</taxon>
        <taxon>Polyporales</taxon>
        <taxon>Fibroporiaceae</taxon>
        <taxon>Fibroporia</taxon>
    </lineage>
</organism>
<evidence type="ECO:0000256" key="2">
    <source>
        <dbReference type="SAM" id="MobiDB-lite"/>
    </source>
</evidence>
<dbReference type="InterPro" id="IPR014729">
    <property type="entry name" value="Rossmann-like_a/b/a_fold"/>
</dbReference>
<dbReference type="RefSeq" id="XP_012178947.1">
    <property type="nucleotide sequence ID" value="XM_012323557.1"/>
</dbReference>
<evidence type="ECO:0000259" key="3">
    <source>
        <dbReference type="Pfam" id="PF01467"/>
    </source>
</evidence>
<reference evidence="4 5" key="1">
    <citation type="journal article" date="2012" name="Appl. Environ. Microbiol.">
        <title>Short-read sequencing for genomic analysis of the brown rot fungus Fibroporia radiculosa.</title>
        <authorList>
            <person name="Tang J.D."/>
            <person name="Perkins A.D."/>
            <person name="Sonstegard T.S."/>
            <person name="Schroeder S.G."/>
            <person name="Burgess S.C."/>
            <person name="Diehl S.V."/>
        </authorList>
    </citation>
    <scope>NUCLEOTIDE SEQUENCE [LARGE SCALE GENOMIC DNA]</scope>
    <source>
        <strain evidence="4 5">TFFH 294</strain>
    </source>
</reference>
<keyword evidence="5" id="KW-1185">Reference proteome</keyword>
<dbReference type="GO" id="GO:0031210">
    <property type="term" value="F:phosphatidylcholine binding"/>
    <property type="evidence" value="ECO:0007669"/>
    <property type="project" value="TreeGrafter"/>
</dbReference>
<evidence type="ECO:0000256" key="1">
    <source>
        <dbReference type="ARBA" id="ARBA00026101"/>
    </source>
</evidence>
<evidence type="ECO:0000313" key="5">
    <source>
        <dbReference type="Proteomes" id="UP000006352"/>
    </source>
</evidence>
<dbReference type="Pfam" id="PF01467">
    <property type="entry name" value="CTP_transf_like"/>
    <property type="match status" value="1"/>
</dbReference>
<dbReference type="PANTHER" id="PTHR10739:SF13">
    <property type="entry name" value="CHOLINE-PHOSPHATE CYTIDYLYLTRANSFERASE"/>
    <property type="match status" value="1"/>
</dbReference>
<evidence type="ECO:0000313" key="4">
    <source>
        <dbReference type="EMBL" id="CCL99664.1"/>
    </source>
</evidence>
<sequence length="279" mass="30630">MRRSLDGSSVLSSDDLSDYDVISDGHQSLESSIADLSHVGTDGADIREPSPSRPARDRFDTVGLSPADIQAYVRRALPPDAGARYAADADSRTVRVYVDGVFDPFQARDALQLRQAKLAFPSVCLLVGVFADELCEAHRTPIIWAHVDRCEVLRHCRWVDEVVPDAPWTLDEKFLRAKRIDYVAVDEGSSVNPACDKERLKGYDLVKSLRRAIPTRRTNVLTSIDTRGLSLFVESTKGTIRGAPPQVAPARPSARISGDDDVSPFEEPKVDEFGIGIGV</sequence>
<accession>J4H1C6</accession>
<dbReference type="EMBL" id="HE796946">
    <property type="protein sequence ID" value="CCL99664.1"/>
    <property type="molecule type" value="Genomic_DNA"/>
</dbReference>
<dbReference type="STRING" id="599839.J4H1C6"/>
<dbReference type="HOGENOM" id="CLU_034585_1_1_1"/>
<feature type="domain" description="Cytidyltransferase-like" evidence="3">
    <location>
        <begin position="97"/>
        <end position="225"/>
    </location>
</feature>
<dbReference type="GO" id="GO:0005635">
    <property type="term" value="C:nuclear envelope"/>
    <property type="evidence" value="ECO:0007669"/>
    <property type="project" value="TreeGrafter"/>
</dbReference>
<gene>
    <name evidence="4" type="ORF">FIBRA_01685</name>
</gene>
<dbReference type="EC" id="2.7.7.15" evidence="1"/>
<dbReference type="Gene3D" id="3.40.50.620">
    <property type="entry name" value="HUPs"/>
    <property type="match status" value="1"/>
</dbReference>
<dbReference type="PANTHER" id="PTHR10739">
    <property type="entry name" value="CYTIDYLYLTRANSFERASE"/>
    <property type="match status" value="1"/>
</dbReference>
<dbReference type="GO" id="GO:0004105">
    <property type="term" value="F:choline-phosphate cytidylyltransferase activity"/>
    <property type="evidence" value="ECO:0007669"/>
    <property type="project" value="UniProtKB-EC"/>
</dbReference>
<dbReference type="SUPFAM" id="SSF52374">
    <property type="entry name" value="Nucleotidylyl transferase"/>
    <property type="match status" value="1"/>
</dbReference>
<name>J4H1C6_9APHY</name>
<dbReference type="AlphaFoldDB" id="J4H1C6"/>
<feature type="region of interest" description="Disordered" evidence="2">
    <location>
        <begin position="33"/>
        <end position="60"/>
    </location>
</feature>
<dbReference type="OrthoDB" id="17102at2759"/>